<dbReference type="STRING" id="679192.HMPREF9013_0682"/>
<sequence length="235" mass="26331">MMESITSLQNRKVKIWTSLQHKKGRDSHRLFLVETEHLIEEAQKAQILQTIISDQKGDILVTEAILKKLKISQSTIHRIGLCQMPHFEKKEVKKVILLDEIQDPGNLGTIIRTAKSFGYEAVYCSENCCDAFNPKCVQASQGAIFSIPVFREDLKNVISSLQERGIKVLGTSLQQSIPLKKVKKEDDIAILLGNEGQGVKGNLLELCDEITRIEMSGFESLNVAVAGAILMYMFQ</sequence>
<organism evidence="6 7">
    <name type="scientific">Bulleidia extructa W1219</name>
    <dbReference type="NCBI Taxonomy" id="679192"/>
    <lineage>
        <taxon>Bacteria</taxon>
        <taxon>Bacillati</taxon>
        <taxon>Bacillota</taxon>
        <taxon>Erysipelotrichia</taxon>
        <taxon>Erysipelotrichales</taxon>
        <taxon>Erysipelotrichaceae</taxon>
        <taxon>Bulleidia</taxon>
    </lineage>
</organism>
<dbReference type="InterPro" id="IPR029064">
    <property type="entry name" value="Ribosomal_eL30-like_sf"/>
</dbReference>
<dbReference type="OrthoDB" id="9785673at2"/>
<evidence type="ECO:0000313" key="6">
    <source>
        <dbReference type="EMBL" id="EFC05758.1"/>
    </source>
</evidence>
<accession>D2MNY9</accession>
<dbReference type="GO" id="GO:0032259">
    <property type="term" value="P:methylation"/>
    <property type="evidence" value="ECO:0007669"/>
    <property type="project" value="UniProtKB-KW"/>
</dbReference>
<feature type="domain" description="MRM3-like substrate binding" evidence="5">
    <location>
        <begin position="10"/>
        <end position="54"/>
    </location>
</feature>
<dbReference type="Pfam" id="PF22435">
    <property type="entry name" value="MRM3-like_sub_bind"/>
    <property type="match status" value="1"/>
</dbReference>
<evidence type="ECO:0000256" key="1">
    <source>
        <dbReference type="ARBA" id="ARBA00007228"/>
    </source>
</evidence>
<dbReference type="Pfam" id="PF00588">
    <property type="entry name" value="SpoU_methylase"/>
    <property type="match status" value="1"/>
</dbReference>
<dbReference type="GO" id="GO:0003723">
    <property type="term" value="F:RNA binding"/>
    <property type="evidence" value="ECO:0007669"/>
    <property type="project" value="InterPro"/>
</dbReference>
<keyword evidence="3 6" id="KW-0808">Transferase</keyword>
<keyword evidence="2 6" id="KW-0489">Methyltransferase</keyword>
<dbReference type="Proteomes" id="UP000005017">
    <property type="component" value="Unassembled WGS sequence"/>
</dbReference>
<dbReference type="Gene3D" id="3.30.1330.30">
    <property type="match status" value="1"/>
</dbReference>
<dbReference type="EMBL" id="ADFR01000007">
    <property type="protein sequence ID" value="EFC05758.1"/>
    <property type="molecule type" value="Genomic_DNA"/>
</dbReference>
<dbReference type="CDD" id="cd18095">
    <property type="entry name" value="SpoU-like_rRNA-MTase"/>
    <property type="match status" value="1"/>
</dbReference>
<feature type="domain" description="tRNA/rRNA methyltransferase SpoU type" evidence="4">
    <location>
        <begin position="95"/>
        <end position="232"/>
    </location>
</feature>
<name>D2MNY9_9FIRM</name>
<dbReference type="Gene3D" id="3.40.1280.10">
    <property type="match status" value="1"/>
</dbReference>
<dbReference type="InterPro" id="IPR053888">
    <property type="entry name" value="MRM3-like_sub_bind"/>
</dbReference>
<evidence type="ECO:0000259" key="4">
    <source>
        <dbReference type="Pfam" id="PF00588"/>
    </source>
</evidence>
<comment type="caution">
    <text evidence="6">The sequence shown here is derived from an EMBL/GenBank/DDBJ whole genome shotgun (WGS) entry which is preliminary data.</text>
</comment>
<evidence type="ECO:0000256" key="3">
    <source>
        <dbReference type="ARBA" id="ARBA00022679"/>
    </source>
</evidence>
<evidence type="ECO:0000259" key="5">
    <source>
        <dbReference type="Pfam" id="PF22435"/>
    </source>
</evidence>
<dbReference type="SUPFAM" id="SSF55315">
    <property type="entry name" value="L30e-like"/>
    <property type="match status" value="1"/>
</dbReference>
<dbReference type="eggNOG" id="COG0566">
    <property type="taxonomic scope" value="Bacteria"/>
</dbReference>
<evidence type="ECO:0000313" key="7">
    <source>
        <dbReference type="Proteomes" id="UP000005017"/>
    </source>
</evidence>
<dbReference type="InterPro" id="IPR051259">
    <property type="entry name" value="rRNA_Methyltransferase"/>
</dbReference>
<dbReference type="RefSeq" id="WP_006627090.1">
    <property type="nucleotide sequence ID" value="NZ_ADFR01000007.1"/>
</dbReference>
<dbReference type="InterPro" id="IPR029028">
    <property type="entry name" value="Alpha/beta_knot_MTases"/>
</dbReference>
<proteinExistence type="inferred from homology"/>
<dbReference type="InterPro" id="IPR029026">
    <property type="entry name" value="tRNA_m1G_MTases_N"/>
</dbReference>
<dbReference type="SUPFAM" id="SSF75217">
    <property type="entry name" value="alpha/beta knot"/>
    <property type="match status" value="1"/>
</dbReference>
<dbReference type="PANTHER" id="PTHR43191:SF2">
    <property type="entry name" value="RRNA METHYLTRANSFERASE 3, MITOCHONDRIAL"/>
    <property type="match status" value="1"/>
</dbReference>
<protein>
    <submittedName>
        <fullName evidence="6">RNA methyltransferase, TrmH family</fullName>
    </submittedName>
</protein>
<gene>
    <name evidence="6" type="ORF">HMPREF9013_0682</name>
</gene>
<reference evidence="7" key="1">
    <citation type="submission" date="2009-12" db="EMBL/GenBank/DDBJ databases">
        <title>Sequence of Clostridiales genomosp. BVAB3 str. UPII9-5.</title>
        <authorList>
            <person name="Madupu R."/>
            <person name="Durkin A.S."/>
            <person name="Torralba M."/>
            <person name="Methe B."/>
            <person name="Sutton G.G."/>
            <person name="Strausberg R.L."/>
            <person name="Nelson K.E."/>
        </authorList>
    </citation>
    <scope>NUCLEOTIDE SEQUENCE [LARGE SCALE GENOMIC DNA]</scope>
    <source>
        <strain evidence="7">W1219</strain>
    </source>
</reference>
<keyword evidence="7" id="KW-1185">Reference proteome</keyword>
<dbReference type="PANTHER" id="PTHR43191">
    <property type="entry name" value="RRNA METHYLTRANSFERASE 3"/>
    <property type="match status" value="1"/>
</dbReference>
<dbReference type="GO" id="GO:0006396">
    <property type="term" value="P:RNA processing"/>
    <property type="evidence" value="ECO:0007669"/>
    <property type="project" value="InterPro"/>
</dbReference>
<dbReference type="AlphaFoldDB" id="D2MNY9"/>
<dbReference type="InterPro" id="IPR001537">
    <property type="entry name" value="SpoU_MeTrfase"/>
</dbReference>
<evidence type="ECO:0000256" key="2">
    <source>
        <dbReference type="ARBA" id="ARBA00022603"/>
    </source>
</evidence>
<dbReference type="GO" id="GO:0008173">
    <property type="term" value="F:RNA methyltransferase activity"/>
    <property type="evidence" value="ECO:0007669"/>
    <property type="project" value="InterPro"/>
</dbReference>
<comment type="similarity">
    <text evidence="1">Belongs to the class IV-like SAM-binding methyltransferase superfamily. RNA methyltransferase TrmH family.</text>
</comment>